<sequence length="329" mass="35974">MGLVSSRDQLGAASTGRLPRGVPAPTEKDGLTNTAMVAAGGYEQAGSGRLSVSPGIFPGDSLGVPSSSWVTGPSSSMGPSLDLQENSINMLLQTHPSLGNIVPTVFTWSHGGNQVFVTGAWDHWQSKAQMHRAGNEYMVILSLQCGRFQYKFIVDGEWRHCASQPTERDEHGNVNNMVEVRPHVSEFDLPDIQTGLRRPPSPIESYDFSMPAPEEYAIDPPQLPPHYHSVVLNQSASSVAAQQKNMHATAVVRSPASGVDLAFIQNSGELPPDASTCEVPNHVSIRHLYTASKTHAEEEVQVVGITRRYRDKFITMVLYTHPNKIEEFY</sequence>
<dbReference type="OMA" id="TRFHEDL"/>
<dbReference type="InterPro" id="IPR013783">
    <property type="entry name" value="Ig-like_fold"/>
</dbReference>
<comment type="caution">
    <text evidence="4">The sequence shown here is derived from an EMBL/GenBank/DDBJ whole genome shotgun (WGS) entry which is preliminary data.</text>
</comment>
<evidence type="ECO:0000313" key="5">
    <source>
        <dbReference type="Proteomes" id="UP000324585"/>
    </source>
</evidence>
<evidence type="ECO:0000259" key="3">
    <source>
        <dbReference type="SMART" id="SM01010"/>
    </source>
</evidence>
<evidence type="ECO:0000313" key="4">
    <source>
        <dbReference type="EMBL" id="KAA8499601.1"/>
    </source>
</evidence>
<organism evidence="4 5">
    <name type="scientific">Porphyridium purpureum</name>
    <name type="common">Red alga</name>
    <name type="synonym">Porphyridium cruentum</name>
    <dbReference type="NCBI Taxonomy" id="35688"/>
    <lineage>
        <taxon>Eukaryota</taxon>
        <taxon>Rhodophyta</taxon>
        <taxon>Bangiophyceae</taxon>
        <taxon>Porphyridiales</taxon>
        <taxon>Porphyridiaceae</taxon>
        <taxon>Porphyridium</taxon>
    </lineage>
</organism>
<dbReference type="Gene3D" id="2.60.40.10">
    <property type="entry name" value="Immunoglobulins"/>
    <property type="match status" value="1"/>
</dbReference>
<dbReference type="InterPro" id="IPR032640">
    <property type="entry name" value="AMPK1_CBM"/>
</dbReference>
<dbReference type="SUPFAM" id="SSF160219">
    <property type="entry name" value="AMPKBI-like"/>
    <property type="match status" value="1"/>
</dbReference>
<proteinExistence type="inferred from homology"/>
<dbReference type="CDD" id="cd02859">
    <property type="entry name" value="E_set_AMPKbeta_like_N"/>
    <property type="match status" value="1"/>
</dbReference>
<dbReference type="SUPFAM" id="SSF81296">
    <property type="entry name" value="E set domains"/>
    <property type="match status" value="1"/>
</dbReference>
<dbReference type="GO" id="GO:0005737">
    <property type="term" value="C:cytoplasm"/>
    <property type="evidence" value="ECO:0007669"/>
    <property type="project" value="UniProtKB-ARBA"/>
</dbReference>
<dbReference type="Pfam" id="PF16561">
    <property type="entry name" value="AMPK1_CBM"/>
    <property type="match status" value="1"/>
</dbReference>
<name>A0A5J4Z6T7_PORPP</name>
<dbReference type="Pfam" id="PF04739">
    <property type="entry name" value="AMPKBI"/>
    <property type="match status" value="1"/>
</dbReference>
<evidence type="ECO:0000256" key="1">
    <source>
        <dbReference type="ARBA" id="ARBA00010926"/>
    </source>
</evidence>
<dbReference type="PANTHER" id="PTHR46316:SF2">
    <property type="entry name" value="SNF1-RELATED PROTEIN KINASE REGULATORY SUBUNIT BETA-2"/>
    <property type="match status" value="1"/>
</dbReference>
<dbReference type="AlphaFoldDB" id="A0A5J4Z6T7"/>
<reference evidence="5" key="1">
    <citation type="journal article" date="2019" name="Nat. Commun.">
        <title>Expansion of phycobilisome linker gene families in mesophilic red algae.</title>
        <authorList>
            <person name="Lee J."/>
            <person name="Kim D."/>
            <person name="Bhattacharya D."/>
            <person name="Yoon H.S."/>
        </authorList>
    </citation>
    <scope>NUCLEOTIDE SEQUENCE [LARGE SCALE GENOMIC DNA]</scope>
    <source>
        <strain evidence="5">CCMP 1328</strain>
    </source>
</reference>
<dbReference type="InterPro" id="IPR014756">
    <property type="entry name" value="Ig_E-set"/>
</dbReference>
<accession>A0A5J4Z6T7</accession>
<dbReference type="InterPro" id="IPR006828">
    <property type="entry name" value="ASC_dom"/>
</dbReference>
<dbReference type="Gene3D" id="6.20.250.60">
    <property type="match status" value="1"/>
</dbReference>
<feature type="domain" description="Association with the SNF1 complex (ASC)" evidence="3">
    <location>
        <begin position="199"/>
        <end position="322"/>
    </location>
</feature>
<dbReference type="OrthoDB" id="5574at2759"/>
<feature type="region of interest" description="Disordered" evidence="2">
    <location>
        <begin position="1"/>
        <end position="31"/>
    </location>
</feature>
<dbReference type="PANTHER" id="PTHR46316">
    <property type="entry name" value="SNF1-RELATED PROTEIN KINASE REGULATORY SUBUNIT BETA-1"/>
    <property type="match status" value="1"/>
</dbReference>
<dbReference type="InterPro" id="IPR043554">
    <property type="entry name" value="KINB"/>
</dbReference>
<dbReference type="SMART" id="SM01010">
    <property type="entry name" value="AMPKBI"/>
    <property type="match status" value="1"/>
</dbReference>
<protein>
    <submittedName>
        <fullName evidence="4">SNF1-related protein kinase regulatory subunit beta-2</fullName>
    </submittedName>
</protein>
<gene>
    <name evidence="4" type="ORF">FVE85_7186</name>
</gene>
<evidence type="ECO:0000256" key="2">
    <source>
        <dbReference type="SAM" id="MobiDB-lite"/>
    </source>
</evidence>
<dbReference type="Proteomes" id="UP000324585">
    <property type="component" value="Unassembled WGS sequence"/>
</dbReference>
<dbReference type="EMBL" id="VRMN01000001">
    <property type="protein sequence ID" value="KAA8499601.1"/>
    <property type="molecule type" value="Genomic_DNA"/>
</dbReference>
<keyword evidence="5" id="KW-1185">Reference proteome</keyword>
<comment type="similarity">
    <text evidence="1">Belongs to the 5'-AMP-activated protein kinase beta subunit family.</text>
</comment>
<dbReference type="InterPro" id="IPR037256">
    <property type="entry name" value="ASC_dom_sf"/>
</dbReference>